<feature type="transmembrane region" description="Helical" evidence="1">
    <location>
        <begin position="115"/>
        <end position="137"/>
    </location>
</feature>
<dbReference type="KEGG" id="lae:LBAT_0063"/>
<evidence type="ECO:0000313" key="3">
    <source>
        <dbReference type="EMBL" id="QFG50558.1"/>
    </source>
</evidence>
<dbReference type="Proteomes" id="UP000325393">
    <property type="component" value="Chromosome"/>
</dbReference>
<protein>
    <submittedName>
        <fullName evidence="3">DUF2975 domain-containing protein</fullName>
    </submittedName>
</protein>
<dbReference type="InterPro" id="IPR021354">
    <property type="entry name" value="DUF2975"/>
</dbReference>
<evidence type="ECO:0000313" key="2">
    <source>
        <dbReference type="EMBL" id="BAQ56452.1"/>
    </source>
</evidence>
<dbReference type="GeneID" id="78211408"/>
<dbReference type="EMBL" id="CP044496">
    <property type="protein sequence ID" value="QFG50558.1"/>
    <property type="molecule type" value="Genomic_DNA"/>
</dbReference>
<gene>
    <name evidence="3" type="ORF">LA749_00275</name>
    <name evidence="2" type="ORF">LBAT_0063</name>
</gene>
<proteinExistence type="predicted"/>
<evidence type="ECO:0000256" key="1">
    <source>
        <dbReference type="SAM" id="Phobius"/>
    </source>
</evidence>
<dbReference type="STRING" id="1600.LBAT_0063"/>
<accession>A0A0D6A0V2</accession>
<keyword evidence="1" id="KW-0472">Membrane</keyword>
<feature type="transmembrane region" description="Helical" evidence="1">
    <location>
        <begin position="86"/>
        <end position="109"/>
    </location>
</feature>
<sequence length="155" mass="17509">MKTRTNFLKLSLCIIVVAVLFFSFMFTMILINEKNRIFTELAIAYGSLYLTAVIALCITCCLFKIVSLIEKENAFSYASLHQVQIIFCLTVLEFFILLGLLPLAYYVAIYDEAPGFIFIIAGICLIPFILATFIAVIEKLLENAIKLQSENKLTI</sequence>
<feature type="transmembrane region" description="Helical" evidence="1">
    <location>
        <begin position="43"/>
        <end position="66"/>
    </location>
</feature>
<name>A0A0D6A0V2_9LACO</name>
<keyword evidence="4" id="KW-1185">Reference proteome</keyword>
<organism evidence="2 4">
    <name type="scientific">Lactobacillus acetotolerans</name>
    <dbReference type="NCBI Taxonomy" id="1600"/>
    <lineage>
        <taxon>Bacteria</taxon>
        <taxon>Bacillati</taxon>
        <taxon>Bacillota</taxon>
        <taxon>Bacilli</taxon>
        <taxon>Lactobacillales</taxon>
        <taxon>Lactobacillaceae</taxon>
        <taxon>Lactobacillus</taxon>
    </lineage>
</organism>
<dbReference type="RefSeq" id="WP_054682230.1">
    <property type="nucleotide sequence ID" value="NZ_AP014808.1"/>
</dbReference>
<keyword evidence="1" id="KW-0812">Transmembrane</keyword>
<keyword evidence="1" id="KW-1133">Transmembrane helix</keyword>
<dbReference type="OrthoDB" id="1100174at2"/>
<evidence type="ECO:0000313" key="5">
    <source>
        <dbReference type="Proteomes" id="UP000325393"/>
    </source>
</evidence>
<dbReference type="EMBL" id="AP014808">
    <property type="protein sequence ID" value="BAQ56452.1"/>
    <property type="molecule type" value="Genomic_DNA"/>
</dbReference>
<feature type="transmembrane region" description="Helical" evidence="1">
    <location>
        <begin position="7"/>
        <end position="31"/>
    </location>
</feature>
<dbReference type="Pfam" id="PF11188">
    <property type="entry name" value="DUF2975"/>
    <property type="match status" value="1"/>
</dbReference>
<reference evidence="3 5" key="2">
    <citation type="submission" date="2019-09" db="EMBL/GenBank/DDBJ databases">
        <title>Genome sequencing of Lactobacillus acetotolerans.</title>
        <authorList>
            <person name="Kim K."/>
        </authorList>
    </citation>
    <scope>NUCLEOTIDE SEQUENCE [LARGE SCALE GENOMIC DNA]</scope>
    <source>
        <strain evidence="3 5">LA749</strain>
    </source>
</reference>
<reference evidence="2 4" key="1">
    <citation type="submission" date="2015-03" db="EMBL/GenBank/DDBJ databases">
        <title>Complete genome sequence of Lactobacillus acetotolerans NBRC 13120.</title>
        <authorList>
            <person name="Toh H."/>
            <person name="Morita H."/>
            <person name="Fujita N."/>
        </authorList>
    </citation>
    <scope>NUCLEOTIDE SEQUENCE [LARGE SCALE GENOMIC DNA]</scope>
    <source>
        <strain evidence="2 4">NBRC 13120</strain>
    </source>
</reference>
<dbReference type="PATRIC" id="fig|1600.4.peg.63"/>
<dbReference type="AlphaFoldDB" id="A0A0D6A0V2"/>
<evidence type="ECO:0000313" key="4">
    <source>
        <dbReference type="Proteomes" id="UP000035709"/>
    </source>
</evidence>
<dbReference type="Proteomes" id="UP000035709">
    <property type="component" value="Chromosome"/>
</dbReference>